<dbReference type="GO" id="GO:0016887">
    <property type="term" value="F:ATP hydrolysis activity"/>
    <property type="evidence" value="ECO:0007669"/>
    <property type="project" value="InterPro"/>
</dbReference>
<evidence type="ECO:0000256" key="1">
    <source>
        <dbReference type="ARBA" id="ARBA00022448"/>
    </source>
</evidence>
<dbReference type="Proteomes" id="UP001155241">
    <property type="component" value="Unassembled WGS sequence"/>
</dbReference>
<dbReference type="InterPro" id="IPR050153">
    <property type="entry name" value="Metal_Ion_Import_ABC"/>
</dbReference>
<comment type="caution">
    <text evidence="5">The sequence shown here is derived from an EMBL/GenBank/DDBJ whole genome shotgun (WGS) entry which is preliminary data.</text>
</comment>
<evidence type="ECO:0000256" key="2">
    <source>
        <dbReference type="ARBA" id="ARBA00022741"/>
    </source>
</evidence>
<dbReference type="InterPro" id="IPR003439">
    <property type="entry name" value="ABC_transporter-like_ATP-bd"/>
</dbReference>
<dbReference type="Pfam" id="PF00005">
    <property type="entry name" value="ABC_tran"/>
    <property type="match status" value="1"/>
</dbReference>
<dbReference type="SUPFAM" id="SSF52540">
    <property type="entry name" value="P-loop containing nucleoside triphosphate hydrolases"/>
    <property type="match status" value="1"/>
</dbReference>
<evidence type="ECO:0000313" key="5">
    <source>
        <dbReference type="EMBL" id="MCO6042626.1"/>
    </source>
</evidence>
<reference evidence="5" key="1">
    <citation type="submission" date="2022-06" db="EMBL/GenBank/DDBJ databases">
        <title>Aeoliella straminimaris, a novel planctomycete from sediments.</title>
        <authorList>
            <person name="Vitorino I.R."/>
            <person name="Lage O.M."/>
        </authorList>
    </citation>
    <scope>NUCLEOTIDE SEQUENCE</scope>
    <source>
        <strain evidence="5">ICT_H6.2</strain>
    </source>
</reference>
<dbReference type="PANTHER" id="PTHR42734">
    <property type="entry name" value="METAL TRANSPORT SYSTEM ATP-BINDING PROTEIN TM_0124-RELATED"/>
    <property type="match status" value="1"/>
</dbReference>
<dbReference type="EMBL" id="JAMXLR010000006">
    <property type="protein sequence ID" value="MCO6042626.1"/>
    <property type="molecule type" value="Genomic_DNA"/>
</dbReference>
<dbReference type="SMART" id="SM00382">
    <property type="entry name" value="AAA"/>
    <property type="match status" value="1"/>
</dbReference>
<dbReference type="InterPro" id="IPR027417">
    <property type="entry name" value="P-loop_NTPase"/>
</dbReference>
<keyword evidence="3 5" id="KW-0067">ATP-binding</keyword>
<keyword evidence="2" id="KW-0547">Nucleotide-binding</keyword>
<evidence type="ECO:0000256" key="3">
    <source>
        <dbReference type="ARBA" id="ARBA00022840"/>
    </source>
</evidence>
<proteinExistence type="predicted"/>
<sequence length="264" mass="29302">MPPLIDIQHVDYTQGTTKILRDVSWQLDAGAHWAVLGPNGSGKTTLLKIACGYIWPSSGCVLRGGEELIDLREWRKRIGWISSELVTQVPKKDTAVETVVTGRTAQVGLRYLPTFHPTEAEFAEAHERLEAIGCAALADKPFGVLSQGERQQVLFARATMAEPVLLVLDEPCAGMDPGVRERFLHWLDAQLAQPDGPSTLFVTHHVEEIMPSVERTLIMREGTIVEQGATSEVVTQAIIESAYEIQLAELRESGRRRWPIWAES</sequence>
<organism evidence="5 6">
    <name type="scientific">Aeoliella straminimaris</name>
    <dbReference type="NCBI Taxonomy" id="2954799"/>
    <lineage>
        <taxon>Bacteria</taxon>
        <taxon>Pseudomonadati</taxon>
        <taxon>Planctomycetota</taxon>
        <taxon>Planctomycetia</taxon>
        <taxon>Pirellulales</taxon>
        <taxon>Lacipirellulaceae</taxon>
        <taxon>Aeoliella</taxon>
    </lineage>
</organism>
<dbReference type="AlphaFoldDB" id="A0A9X2JEG7"/>
<dbReference type="RefSeq" id="WP_252850724.1">
    <property type="nucleotide sequence ID" value="NZ_JAMXLR010000006.1"/>
</dbReference>
<name>A0A9X2JEG7_9BACT</name>
<keyword evidence="1" id="KW-0813">Transport</keyword>
<accession>A0A9X2JEG7</accession>
<dbReference type="GO" id="GO:0005524">
    <property type="term" value="F:ATP binding"/>
    <property type="evidence" value="ECO:0007669"/>
    <property type="project" value="UniProtKB-KW"/>
</dbReference>
<protein>
    <submittedName>
        <fullName evidence="5">ATP-binding cassette domain-containing protein</fullName>
    </submittedName>
</protein>
<gene>
    <name evidence="5" type="ORF">NG895_01780</name>
</gene>
<feature type="domain" description="ABC transporter" evidence="4">
    <location>
        <begin position="5"/>
        <end position="246"/>
    </location>
</feature>
<dbReference type="PROSITE" id="PS50893">
    <property type="entry name" value="ABC_TRANSPORTER_2"/>
    <property type="match status" value="1"/>
</dbReference>
<dbReference type="Gene3D" id="3.40.50.300">
    <property type="entry name" value="P-loop containing nucleotide triphosphate hydrolases"/>
    <property type="match status" value="1"/>
</dbReference>
<evidence type="ECO:0000313" key="6">
    <source>
        <dbReference type="Proteomes" id="UP001155241"/>
    </source>
</evidence>
<dbReference type="InterPro" id="IPR003593">
    <property type="entry name" value="AAA+_ATPase"/>
</dbReference>
<evidence type="ECO:0000259" key="4">
    <source>
        <dbReference type="PROSITE" id="PS50893"/>
    </source>
</evidence>
<keyword evidence="6" id="KW-1185">Reference proteome</keyword>